<dbReference type="PANTHER" id="PTHR21047">
    <property type="entry name" value="DTDP-6-DEOXY-D-GLUCOSE-3,5 EPIMERASE"/>
    <property type="match status" value="1"/>
</dbReference>
<dbReference type="GO" id="GO:0008830">
    <property type="term" value="F:dTDP-4-dehydrorhamnose 3,5-epimerase activity"/>
    <property type="evidence" value="ECO:0007669"/>
    <property type="project" value="UniProtKB-UniRule"/>
</dbReference>
<gene>
    <name evidence="8" type="primary">rmlC_1</name>
    <name evidence="8" type="ORF">LMG26788_02872</name>
</gene>
<feature type="active site" description="Proton donor" evidence="5">
    <location>
        <position position="131"/>
    </location>
</feature>
<evidence type="ECO:0000256" key="1">
    <source>
        <dbReference type="ARBA" id="ARBA00001298"/>
    </source>
</evidence>
<evidence type="ECO:0000256" key="5">
    <source>
        <dbReference type="PIRSR" id="PIRSR600888-1"/>
    </source>
</evidence>
<comment type="similarity">
    <text evidence="7">Belongs to the dTDP-4-dehydrorhamnose 3,5-epimerase family.</text>
</comment>
<evidence type="ECO:0000313" key="9">
    <source>
        <dbReference type="Proteomes" id="UP000494203"/>
    </source>
</evidence>
<dbReference type="Proteomes" id="UP000494203">
    <property type="component" value="Unassembled WGS sequence"/>
</dbReference>
<evidence type="ECO:0000256" key="2">
    <source>
        <dbReference type="ARBA" id="ARBA00001997"/>
    </source>
</evidence>
<comment type="function">
    <text evidence="2 7">Catalyzes the epimerization of the C3' and C5'positions of dTDP-6-deoxy-D-xylo-4-hexulose, forming dTDP-6-deoxy-L-lyxo-4-hexulose.</text>
</comment>
<keyword evidence="9" id="KW-1185">Reference proteome</keyword>
<evidence type="ECO:0000256" key="6">
    <source>
        <dbReference type="PIRSR" id="PIRSR600888-3"/>
    </source>
</evidence>
<name>A0A6S7D539_9BURK</name>
<dbReference type="NCBIfam" id="TIGR01221">
    <property type="entry name" value="rmlC"/>
    <property type="match status" value="1"/>
</dbReference>
<dbReference type="PANTHER" id="PTHR21047:SF2">
    <property type="entry name" value="THYMIDINE DIPHOSPHO-4-KETO-RHAMNOSE 3,5-EPIMERASE"/>
    <property type="match status" value="1"/>
</dbReference>
<evidence type="ECO:0000313" key="8">
    <source>
        <dbReference type="EMBL" id="CAB3872884.1"/>
    </source>
</evidence>
<keyword evidence="7 8" id="KW-0413">Isomerase</keyword>
<proteinExistence type="inferred from homology"/>
<dbReference type="CDD" id="cd00438">
    <property type="entry name" value="cupin_RmlC"/>
    <property type="match status" value="1"/>
</dbReference>
<evidence type="ECO:0000256" key="7">
    <source>
        <dbReference type="RuleBase" id="RU364069"/>
    </source>
</evidence>
<dbReference type="GO" id="GO:0019305">
    <property type="term" value="P:dTDP-rhamnose biosynthetic process"/>
    <property type="evidence" value="ECO:0007669"/>
    <property type="project" value="UniProtKB-UniRule"/>
</dbReference>
<protein>
    <recommendedName>
        <fullName evidence="4 7">dTDP-4-dehydrorhamnose 3,5-epimerase</fullName>
        <ecNumber evidence="3 7">5.1.3.13</ecNumber>
    </recommendedName>
    <alternativeName>
        <fullName evidence="7">Thymidine diphospho-4-keto-rhamnose 3,5-epimerase</fullName>
    </alternativeName>
</protein>
<dbReference type="GO" id="GO:0005829">
    <property type="term" value="C:cytosol"/>
    <property type="evidence" value="ECO:0007669"/>
    <property type="project" value="TreeGrafter"/>
</dbReference>
<sequence>MIITPLALPDVLLIQPEVHRDARGCFFETYRQAELDAAVGRQLRFVQDNQSESHRHVLRGLHYQTVDPQGKLLRVTEGEIYDVAVDVRQGSPTFGQWVAQRLSGDNRLQLWIPEGFAHGFLALSERAVVSYKATAYYQPAHQQCLLWNDPDLGVAWPLAAAAPLLSANDQRGLPLARTAGVRIA</sequence>
<dbReference type="Pfam" id="PF00908">
    <property type="entry name" value="dTDP_sugar_isom"/>
    <property type="match status" value="1"/>
</dbReference>
<dbReference type="SUPFAM" id="SSF51182">
    <property type="entry name" value="RmlC-like cupins"/>
    <property type="match status" value="1"/>
</dbReference>
<comment type="pathway">
    <text evidence="7">Carbohydrate biosynthesis; dTDP-L-rhamnose biosynthesis.</text>
</comment>
<comment type="catalytic activity">
    <reaction evidence="1 7">
        <text>dTDP-4-dehydro-6-deoxy-alpha-D-glucose = dTDP-4-dehydro-beta-L-rhamnose</text>
        <dbReference type="Rhea" id="RHEA:16969"/>
        <dbReference type="ChEBI" id="CHEBI:57649"/>
        <dbReference type="ChEBI" id="CHEBI:62830"/>
        <dbReference type="EC" id="5.1.3.13"/>
    </reaction>
</comment>
<dbReference type="EMBL" id="CADIKZ010000007">
    <property type="protein sequence ID" value="CAB3872884.1"/>
    <property type="molecule type" value="Genomic_DNA"/>
</dbReference>
<accession>A0A6S7D539</accession>
<dbReference type="RefSeq" id="WP_175133665.1">
    <property type="nucleotide sequence ID" value="NZ_CADIJV010000015.1"/>
</dbReference>
<organism evidence="8 9">
    <name type="scientific">Achromobacter pulmonis</name>
    <dbReference type="NCBI Taxonomy" id="1389932"/>
    <lineage>
        <taxon>Bacteria</taxon>
        <taxon>Pseudomonadati</taxon>
        <taxon>Pseudomonadota</taxon>
        <taxon>Betaproteobacteria</taxon>
        <taxon>Burkholderiales</taxon>
        <taxon>Alcaligenaceae</taxon>
        <taxon>Achromobacter</taxon>
    </lineage>
</organism>
<dbReference type="GO" id="GO:0000271">
    <property type="term" value="P:polysaccharide biosynthetic process"/>
    <property type="evidence" value="ECO:0007669"/>
    <property type="project" value="TreeGrafter"/>
</dbReference>
<evidence type="ECO:0000256" key="3">
    <source>
        <dbReference type="ARBA" id="ARBA00012098"/>
    </source>
</evidence>
<dbReference type="EC" id="5.1.3.13" evidence="3 7"/>
<feature type="site" description="Participates in a stacking interaction with the thymidine ring of dTDP-4-oxo-6-deoxyglucose" evidence="6">
    <location>
        <position position="137"/>
    </location>
</feature>
<comment type="subunit">
    <text evidence="7">Homodimer.</text>
</comment>
<dbReference type="InterPro" id="IPR000888">
    <property type="entry name" value="RmlC-like"/>
</dbReference>
<evidence type="ECO:0000256" key="4">
    <source>
        <dbReference type="ARBA" id="ARBA00019595"/>
    </source>
</evidence>
<dbReference type="InterPro" id="IPR011051">
    <property type="entry name" value="RmlC_Cupin_sf"/>
</dbReference>
<reference evidence="8 9" key="1">
    <citation type="submission" date="2020-04" db="EMBL/GenBank/DDBJ databases">
        <authorList>
            <person name="De Canck E."/>
        </authorList>
    </citation>
    <scope>NUCLEOTIDE SEQUENCE [LARGE SCALE GENOMIC DNA]</scope>
    <source>
        <strain evidence="8 9">LMG 26788</strain>
    </source>
</reference>
<dbReference type="InterPro" id="IPR014710">
    <property type="entry name" value="RmlC-like_jellyroll"/>
</dbReference>
<dbReference type="UniPathway" id="UPA00124"/>
<feature type="active site" description="Proton acceptor" evidence="5">
    <location>
        <position position="62"/>
    </location>
</feature>
<dbReference type="AlphaFoldDB" id="A0A6S7D539"/>
<dbReference type="Gene3D" id="2.60.120.10">
    <property type="entry name" value="Jelly Rolls"/>
    <property type="match status" value="1"/>
</dbReference>